<accession>F0WCZ4</accession>
<evidence type="ECO:0000313" key="1">
    <source>
        <dbReference type="EMBL" id="CCA19065.1"/>
    </source>
</evidence>
<reference evidence="1" key="1">
    <citation type="journal article" date="2011" name="PLoS Biol.">
        <title>Gene gain and loss during evolution of obligate parasitism in the white rust pathogen of Arabidopsis thaliana.</title>
        <authorList>
            <person name="Kemen E."/>
            <person name="Gardiner A."/>
            <person name="Schultz-Larsen T."/>
            <person name="Kemen A.C."/>
            <person name="Balmuth A.L."/>
            <person name="Robert-Seilaniantz A."/>
            <person name="Bailey K."/>
            <person name="Holub E."/>
            <person name="Studholme D.J."/>
            <person name="Maclean D."/>
            <person name="Jones J.D."/>
        </authorList>
    </citation>
    <scope>NUCLEOTIDE SEQUENCE</scope>
</reference>
<proteinExistence type="predicted"/>
<gene>
    <name evidence="1" type="primary">AlNc14C62G4518</name>
    <name evidence="1" type="ORF">ALNC14_052080</name>
</gene>
<sequence length="104" mass="12179">MKSCNLSPVNVDKKCSSRKRSRQEASMYVTCQQLNAVDDDVEVWLASDIDAYKKYQQSFLKKEDKEKRRKLKGLKDSVQTLEFQLFEAETKMDELRALIQILVK</sequence>
<dbReference type="EMBL" id="FR824107">
    <property type="protein sequence ID" value="CCA19065.1"/>
    <property type="molecule type" value="Genomic_DNA"/>
</dbReference>
<dbReference type="AlphaFoldDB" id="F0WCZ4"/>
<reference evidence="1" key="2">
    <citation type="submission" date="2011-02" db="EMBL/GenBank/DDBJ databases">
        <authorList>
            <person name="MacLean D."/>
        </authorList>
    </citation>
    <scope>NUCLEOTIDE SEQUENCE</scope>
</reference>
<dbReference type="HOGENOM" id="CLU_2255195_0_0_1"/>
<name>F0WCZ4_9STRA</name>
<organism evidence="1">
    <name type="scientific">Albugo laibachii Nc14</name>
    <dbReference type="NCBI Taxonomy" id="890382"/>
    <lineage>
        <taxon>Eukaryota</taxon>
        <taxon>Sar</taxon>
        <taxon>Stramenopiles</taxon>
        <taxon>Oomycota</taxon>
        <taxon>Peronosporomycetes</taxon>
        <taxon>Albuginales</taxon>
        <taxon>Albuginaceae</taxon>
        <taxon>Albugo</taxon>
    </lineage>
</organism>
<protein>
    <submittedName>
        <fullName evidence="1">AlNc14C62G4518 protein</fullName>
    </submittedName>
</protein>